<feature type="transmembrane region" description="Helical" evidence="6">
    <location>
        <begin position="146"/>
        <end position="170"/>
    </location>
</feature>
<feature type="transmembrane region" description="Helical" evidence="6">
    <location>
        <begin position="7"/>
        <end position="26"/>
    </location>
</feature>
<feature type="transmembrane region" description="Helical" evidence="6">
    <location>
        <begin position="123"/>
        <end position="140"/>
    </location>
</feature>
<gene>
    <name evidence="8" type="ORF">AXF12_04510</name>
    <name evidence="9" type="ORF">SAMEA44541418_00829</name>
</gene>
<feature type="transmembrane region" description="Helical" evidence="6">
    <location>
        <begin position="68"/>
        <end position="89"/>
    </location>
</feature>
<organism evidence="9 11">
    <name type="scientific">Capnocytophaga haemolytica</name>
    <dbReference type="NCBI Taxonomy" id="45243"/>
    <lineage>
        <taxon>Bacteria</taxon>
        <taxon>Pseudomonadati</taxon>
        <taxon>Bacteroidota</taxon>
        <taxon>Flavobacteriia</taxon>
        <taxon>Flavobacteriales</taxon>
        <taxon>Flavobacteriaceae</taxon>
        <taxon>Capnocytophaga</taxon>
    </lineage>
</organism>
<dbReference type="AlphaFoldDB" id="A0AAX2GY47"/>
<feature type="transmembrane region" description="Helical" evidence="6">
    <location>
        <begin position="243"/>
        <end position="262"/>
    </location>
</feature>
<dbReference type="InterPro" id="IPR000620">
    <property type="entry name" value="EamA_dom"/>
</dbReference>
<feature type="transmembrane region" description="Helical" evidence="6">
    <location>
        <begin position="38"/>
        <end position="56"/>
    </location>
</feature>
<accession>A0AAX2GY47</accession>
<evidence type="ECO:0000256" key="6">
    <source>
        <dbReference type="SAM" id="Phobius"/>
    </source>
</evidence>
<evidence type="ECO:0000313" key="10">
    <source>
        <dbReference type="Proteomes" id="UP000065822"/>
    </source>
</evidence>
<feature type="domain" description="EamA" evidence="7">
    <location>
        <begin position="6"/>
        <end position="139"/>
    </location>
</feature>
<dbReference type="GO" id="GO:0005886">
    <property type="term" value="C:plasma membrane"/>
    <property type="evidence" value="ECO:0007669"/>
    <property type="project" value="UniProtKB-SubCell"/>
</dbReference>
<dbReference type="EMBL" id="CP014227">
    <property type="protein sequence ID" value="AMD84839.1"/>
    <property type="molecule type" value="Genomic_DNA"/>
</dbReference>
<keyword evidence="10" id="KW-1185">Reference proteome</keyword>
<dbReference type="InterPro" id="IPR037185">
    <property type="entry name" value="EmrE-like"/>
</dbReference>
<evidence type="ECO:0000259" key="7">
    <source>
        <dbReference type="Pfam" id="PF00892"/>
    </source>
</evidence>
<dbReference type="PANTHER" id="PTHR32322">
    <property type="entry name" value="INNER MEMBRANE TRANSPORTER"/>
    <property type="match status" value="1"/>
</dbReference>
<reference evidence="8 10" key="1">
    <citation type="submission" date="2016-02" db="EMBL/GenBank/DDBJ databases">
        <authorList>
            <person name="Holder M.E."/>
            <person name="Ajami N.J."/>
            <person name="Petrosino J.F."/>
        </authorList>
    </citation>
    <scope>NUCLEOTIDE SEQUENCE [LARGE SCALE GENOMIC DNA]</scope>
    <source>
        <strain evidence="8 10">CCUG 32990</strain>
    </source>
</reference>
<dbReference type="Proteomes" id="UP000065822">
    <property type="component" value="Chromosome"/>
</dbReference>
<evidence type="ECO:0000256" key="4">
    <source>
        <dbReference type="ARBA" id="ARBA00022989"/>
    </source>
</evidence>
<name>A0AAX2GY47_9FLAO</name>
<sequence length="299" mass="32853">MRELVKGYIAAFISAVTYGMIPLFMIPIKQEGFSVDVALFYRFIISAVCLGGYLIYKKESLRFSLREGLLFVVLGILYALSAEFLFIAYDLLTPGIASTIFFMYPLIVALGLALFFGERLTASTLLALVMVLIGVFFLSVKDIHSLSINYLGAFVSLLGALVYALYMLIVQKGKLSASGIKVSFYSTLFSAVYFVVKVYITGHTLVIPDAYTSLLLTGFSLITTLLSLVTLVYAIWQIGSTPTSIIGVMEPLVAVAISIWVYHQEELTYNLIIGVVLIAIAVVIDIYQRSASRTGVNNE</sequence>
<feature type="transmembrane region" description="Helical" evidence="6">
    <location>
        <begin position="268"/>
        <end position="287"/>
    </location>
</feature>
<feature type="transmembrane region" description="Helical" evidence="6">
    <location>
        <begin position="95"/>
        <end position="116"/>
    </location>
</feature>
<evidence type="ECO:0000313" key="8">
    <source>
        <dbReference type="EMBL" id="AMD84839.1"/>
    </source>
</evidence>
<dbReference type="Pfam" id="PF00892">
    <property type="entry name" value="EamA"/>
    <property type="match status" value="2"/>
</dbReference>
<evidence type="ECO:0000256" key="2">
    <source>
        <dbReference type="ARBA" id="ARBA00022475"/>
    </source>
</evidence>
<evidence type="ECO:0000313" key="9">
    <source>
        <dbReference type="EMBL" id="SNV06933.1"/>
    </source>
</evidence>
<evidence type="ECO:0000313" key="11">
    <source>
        <dbReference type="Proteomes" id="UP000215539"/>
    </source>
</evidence>
<protein>
    <submittedName>
        <fullName evidence="9">Predicted permease, DMT superfamily</fullName>
    </submittedName>
</protein>
<keyword evidence="3 6" id="KW-0812">Transmembrane</keyword>
<keyword evidence="5 6" id="KW-0472">Membrane</keyword>
<dbReference type="RefSeq" id="WP_066428686.1">
    <property type="nucleotide sequence ID" value="NZ_CP014227.1"/>
</dbReference>
<evidence type="ECO:0000256" key="3">
    <source>
        <dbReference type="ARBA" id="ARBA00022692"/>
    </source>
</evidence>
<evidence type="ECO:0000256" key="1">
    <source>
        <dbReference type="ARBA" id="ARBA00004651"/>
    </source>
</evidence>
<dbReference type="SUPFAM" id="SSF103481">
    <property type="entry name" value="Multidrug resistance efflux transporter EmrE"/>
    <property type="match status" value="1"/>
</dbReference>
<evidence type="ECO:0000256" key="5">
    <source>
        <dbReference type="ARBA" id="ARBA00023136"/>
    </source>
</evidence>
<proteinExistence type="predicted"/>
<dbReference type="PANTHER" id="PTHR32322:SF18">
    <property type="entry name" value="S-ADENOSYLMETHIONINE_S-ADENOSYLHOMOCYSTEINE TRANSPORTER"/>
    <property type="match status" value="1"/>
</dbReference>
<keyword evidence="2" id="KW-1003">Cell membrane</keyword>
<feature type="domain" description="EamA" evidence="7">
    <location>
        <begin position="151"/>
        <end position="284"/>
    </location>
</feature>
<reference evidence="9 11" key="2">
    <citation type="submission" date="2017-06" db="EMBL/GenBank/DDBJ databases">
        <authorList>
            <consortium name="Pathogen Informatics"/>
        </authorList>
    </citation>
    <scope>NUCLEOTIDE SEQUENCE [LARGE SCALE GENOMIC DNA]</scope>
    <source>
        <strain evidence="9 11">NCTC12947</strain>
    </source>
</reference>
<dbReference type="EMBL" id="LT906449">
    <property type="protein sequence ID" value="SNV06933.1"/>
    <property type="molecule type" value="Genomic_DNA"/>
</dbReference>
<feature type="transmembrane region" description="Helical" evidence="6">
    <location>
        <begin position="214"/>
        <end position="236"/>
    </location>
</feature>
<dbReference type="KEGG" id="chg:AXF12_04510"/>
<feature type="transmembrane region" description="Helical" evidence="6">
    <location>
        <begin position="182"/>
        <end position="202"/>
    </location>
</feature>
<dbReference type="InterPro" id="IPR050638">
    <property type="entry name" value="AA-Vitamin_Transporters"/>
</dbReference>
<keyword evidence="4 6" id="KW-1133">Transmembrane helix</keyword>
<dbReference type="Proteomes" id="UP000215539">
    <property type="component" value="Chromosome 1"/>
</dbReference>
<comment type="subcellular location">
    <subcellularLocation>
        <location evidence="1">Cell membrane</location>
        <topology evidence="1">Multi-pass membrane protein</topology>
    </subcellularLocation>
</comment>